<dbReference type="AlphaFoldDB" id="A0AAW0VT84"/>
<gene>
    <name evidence="2" type="ORF">OTU49_013538</name>
</gene>
<dbReference type="EMBL" id="JARKIK010000765">
    <property type="protein sequence ID" value="KAK8720167.1"/>
    <property type="molecule type" value="Genomic_DNA"/>
</dbReference>
<sequence length="101" mass="10559">VTDRCSPQSGLQSSSHGTPHTPNASKSMQVIKIITRTGISNQHNSSTVITVLPVAQSCNQSSAPPNLITNVNGGFHHMSTGTYTNGQKVVGSNDSVTERVA</sequence>
<organism evidence="2 3">
    <name type="scientific">Cherax quadricarinatus</name>
    <name type="common">Australian red claw crayfish</name>
    <dbReference type="NCBI Taxonomy" id="27406"/>
    <lineage>
        <taxon>Eukaryota</taxon>
        <taxon>Metazoa</taxon>
        <taxon>Ecdysozoa</taxon>
        <taxon>Arthropoda</taxon>
        <taxon>Crustacea</taxon>
        <taxon>Multicrustacea</taxon>
        <taxon>Malacostraca</taxon>
        <taxon>Eumalacostraca</taxon>
        <taxon>Eucarida</taxon>
        <taxon>Decapoda</taxon>
        <taxon>Pleocyemata</taxon>
        <taxon>Astacidea</taxon>
        <taxon>Parastacoidea</taxon>
        <taxon>Parastacidae</taxon>
        <taxon>Cherax</taxon>
    </lineage>
</organism>
<proteinExistence type="predicted"/>
<evidence type="ECO:0000256" key="1">
    <source>
        <dbReference type="SAM" id="MobiDB-lite"/>
    </source>
</evidence>
<dbReference type="Proteomes" id="UP001445076">
    <property type="component" value="Unassembled WGS sequence"/>
</dbReference>
<evidence type="ECO:0000313" key="2">
    <source>
        <dbReference type="EMBL" id="KAK8720167.1"/>
    </source>
</evidence>
<reference evidence="2 3" key="1">
    <citation type="journal article" date="2024" name="BMC Genomics">
        <title>Genome assembly of redclaw crayfish (Cherax quadricarinatus) provides insights into its immune adaptation and hypoxia tolerance.</title>
        <authorList>
            <person name="Liu Z."/>
            <person name="Zheng J."/>
            <person name="Li H."/>
            <person name="Fang K."/>
            <person name="Wang S."/>
            <person name="He J."/>
            <person name="Zhou D."/>
            <person name="Weng S."/>
            <person name="Chi M."/>
            <person name="Gu Z."/>
            <person name="He J."/>
            <person name="Li F."/>
            <person name="Wang M."/>
        </authorList>
    </citation>
    <scope>NUCLEOTIDE SEQUENCE [LARGE SCALE GENOMIC DNA]</scope>
    <source>
        <strain evidence="2">ZL_2023a</strain>
    </source>
</reference>
<evidence type="ECO:0000313" key="3">
    <source>
        <dbReference type="Proteomes" id="UP001445076"/>
    </source>
</evidence>
<name>A0AAW0VT84_CHEQU</name>
<feature type="non-terminal residue" evidence="2">
    <location>
        <position position="1"/>
    </location>
</feature>
<feature type="region of interest" description="Disordered" evidence="1">
    <location>
        <begin position="1"/>
        <end position="27"/>
    </location>
</feature>
<protein>
    <submittedName>
        <fullName evidence="2">Uncharacterized protein</fullName>
    </submittedName>
</protein>
<feature type="non-terminal residue" evidence="2">
    <location>
        <position position="101"/>
    </location>
</feature>
<accession>A0AAW0VT84</accession>
<comment type="caution">
    <text evidence="2">The sequence shown here is derived from an EMBL/GenBank/DDBJ whole genome shotgun (WGS) entry which is preliminary data.</text>
</comment>
<keyword evidence="3" id="KW-1185">Reference proteome</keyword>